<dbReference type="InterPro" id="IPR011990">
    <property type="entry name" value="TPR-like_helical_dom_sf"/>
</dbReference>
<dbReference type="EMBL" id="QHKI01000020">
    <property type="protein sequence ID" value="RSM83205.1"/>
    <property type="molecule type" value="Genomic_DNA"/>
</dbReference>
<keyword evidence="3" id="KW-0804">Transcription</keyword>
<dbReference type="GO" id="GO:0006355">
    <property type="term" value="P:regulation of DNA-templated transcription"/>
    <property type="evidence" value="ECO:0007669"/>
    <property type="project" value="InterPro"/>
</dbReference>
<dbReference type="InterPro" id="IPR036388">
    <property type="entry name" value="WH-like_DNA-bd_sf"/>
</dbReference>
<accession>A0A428Z6Z0</accession>
<dbReference type="Gene3D" id="3.40.50.300">
    <property type="entry name" value="P-loop containing nucleotide triphosphate hydrolases"/>
    <property type="match status" value="1"/>
</dbReference>
<evidence type="ECO:0000256" key="1">
    <source>
        <dbReference type="ARBA" id="ARBA00023015"/>
    </source>
</evidence>
<dbReference type="Gene3D" id="1.25.40.10">
    <property type="entry name" value="Tetratricopeptide repeat domain"/>
    <property type="match status" value="1"/>
</dbReference>
<evidence type="ECO:0000313" key="6">
    <source>
        <dbReference type="Proteomes" id="UP000287547"/>
    </source>
</evidence>
<protein>
    <submittedName>
        <fullName evidence="5">Helix-turn-helix transcriptional regulator</fullName>
    </submittedName>
</protein>
<dbReference type="Pfam" id="PF25873">
    <property type="entry name" value="WHD_MalT"/>
    <property type="match status" value="1"/>
</dbReference>
<dbReference type="Pfam" id="PF00196">
    <property type="entry name" value="GerE"/>
    <property type="match status" value="1"/>
</dbReference>
<dbReference type="CDD" id="cd06170">
    <property type="entry name" value="LuxR_C_like"/>
    <property type="match status" value="1"/>
</dbReference>
<evidence type="ECO:0000259" key="4">
    <source>
        <dbReference type="PROSITE" id="PS50043"/>
    </source>
</evidence>
<dbReference type="Proteomes" id="UP000287547">
    <property type="component" value="Unassembled WGS sequence"/>
</dbReference>
<dbReference type="InterPro" id="IPR016032">
    <property type="entry name" value="Sig_transdc_resp-reg_C-effctor"/>
</dbReference>
<evidence type="ECO:0000313" key="5">
    <source>
        <dbReference type="EMBL" id="RSM83205.1"/>
    </source>
</evidence>
<dbReference type="OrthoDB" id="134985at2"/>
<dbReference type="SUPFAM" id="SSF46894">
    <property type="entry name" value="C-terminal effector domain of the bipartite response regulators"/>
    <property type="match status" value="1"/>
</dbReference>
<dbReference type="InterPro" id="IPR059106">
    <property type="entry name" value="WHD_MalT"/>
</dbReference>
<evidence type="ECO:0000256" key="2">
    <source>
        <dbReference type="ARBA" id="ARBA00023125"/>
    </source>
</evidence>
<feature type="domain" description="HTH luxR-type" evidence="4">
    <location>
        <begin position="830"/>
        <end position="895"/>
    </location>
</feature>
<dbReference type="AlphaFoldDB" id="A0A428Z6Z0"/>
<reference evidence="5 6" key="1">
    <citation type="submission" date="2018-05" db="EMBL/GenBank/DDBJ databases">
        <title>Evolution of GPA BGCs.</title>
        <authorList>
            <person name="Waglechner N."/>
            <person name="Wright G.D."/>
        </authorList>
    </citation>
    <scope>NUCLEOTIDE SEQUENCE [LARGE SCALE GENOMIC DNA]</scope>
    <source>
        <strain evidence="5 6">A82846</strain>
    </source>
</reference>
<dbReference type="Gene3D" id="1.10.10.10">
    <property type="entry name" value="Winged helix-like DNA-binding domain superfamily/Winged helix DNA-binding domain"/>
    <property type="match status" value="1"/>
</dbReference>
<dbReference type="InterPro" id="IPR000792">
    <property type="entry name" value="Tscrpt_reg_LuxR_C"/>
</dbReference>
<comment type="caution">
    <text evidence="5">The sequence shown here is derived from an EMBL/GenBank/DDBJ whole genome shotgun (WGS) entry which is preliminary data.</text>
</comment>
<evidence type="ECO:0000256" key="3">
    <source>
        <dbReference type="ARBA" id="ARBA00023163"/>
    </source>
</evidence>
<keyword evidence="2" id="KW-0238">DNA-binding</keyword>
<dbReference type="PROSITE" id="PS50043">
    <property type="entry name" value="HTH_LUXR_2"/>
    <property type="match status" value="1"/>
</dbReference>
<organism evidence="5 6">
    <name type="scientific">Kibdelosporangium aridum</name>
    <dbReference type="NCBI Taxonomy" id="2030"/>
    <lineage>
        <taxon>Bacteria</taxon>
        <taxon>Bacillati</taxon>
        <taxon>Actinomycetota</taxon>
        <taxon>Actinomycetes</taxon>
        <taxon>Pseudonocardiales</taxon>
        <taxon>Pseudonocardiaceae</taxon>
        <taxon>Kibdelosporangium</taxon>
    </lineage>
</organism>
<proteinExistence type="predicted"/>
<gene>
    <name evidence="5" type="ORF">DMH04_24050</name>
</gene>
<dbReference type="InterPro" id="IPR027417">
    <property type="entry name" value="P-loop_NTPase"/>
</dbReference>
<dbReference type="PANTHER" id="PTHR44688:SF16">
    <property type="entry name" value="DNA-BINDING TRANSCRIPTIONAL ACTIVATOR DEVR_DOSR"/>
    <property type="match status" value="1"/>
</dbReference>
<dbReference type="SUPFAM" id="SSF52540">
    <property type="entry name" value="P-loop containing nucleoside triphosphate hydrolases"/>
    <property type="match status" value="1"/>
</dbReference>
<keyword evidence="1" id="KW-0805">Transcription regulation</keyword>
<dbReference type="SMART" id="SM00421">
    <property type="entry name" value="HTH_LUXR"/>
    <property type="match status" value="1"/>
</dbReference>
<dbReference type="GO" id="GO:0003677">
    <property type="term" value="F:DNA binding"/>
    <property type="evidence" value="ECO:0007669"/>
    <property type="project" value="UniProtKB-KW"/>
</dbReference>
<dbReference type="PANTHER" id="PTHR44688">
    <property type="entry name" value="DNA-BINDING TRANSCRIPTIONAL ACTIVATOR DEVR_DOSR"/>
    <property type="match status" value="1"/>
</dbReference>
<sequence length="897" mass="97590">MSGDWEPMAVCPRIRRITFERMRQTARDGELPGCTRWCVPRTKIAIPRVPVSFVRREPLRHLLDQAGEVPVIVVCAPAGYGKTLALADWVTAGPAAWVSLDRDDNDASRFWSAVLSAMAECVPDDSPLRDLAPPAVADEPGFLAEIVDALDALDSPLRLVLDDVHEIVTPRTLRGLETLIRYVPKGLRLVLSTRLDPPLPLARLRAQGNLAEIRANRLRFCRDDAAAMLRAVGIELEDEQLRLLVDQTEGWAAGLRLAALSLRDAVDRDEFLADFAADDRSVADYLLGEVLTRLPGRTRQFLRVISICDEVSPPLAATLSGLDDAGVLLDVLERESSLVTSVDVRGQRYRIHTLLRSYLRADLDRQHPERTAELHRIAATWFASEQRVLEALDHAGQAGDRAMVVALLRRHAVMLLVTGEHHDVTQALALAGPDMIAEDPSLALISAFAHLAGGELTAAETDFARSHAIWPSRCSTDMALLRWLVGAHLALVRGKPPAALMTAEYPGGLPSMGAGLEAWARMAVGWTSLYFADLGTAQRELREALRLASGNGFDHLVVQCQTVLGAACALDGDYVAMAEASAAAISLASERGWCRSPWLATDYLILAFARLLQLDPAGSRRYTAQAERVNRVASEPRLRFMIGFVEGAARFDAGDRSTGLHRMRQARRQLGDVVLLPELAATVAVLEHRCALMLGQYAHAREIFDWTRGRIGDTAELSLLEAWWLVATGRAGASGALCSALDGARPELCPITRVAALLLETAIALRAGRRTKARCALQTALALAEPVRLIRPFGEAGPMVRRLLADQQGGFGPLDDFASRVCEAVTGLGVVCARGVLTRREQAVLSKLPSQCSLDEIASDLTLSVNTVKTHVRSVYTKLGVSNRRAAVVAARELGLI</sequence>
<name>A0A428Z6Z0_KIBAR</name>